<name>A0A365YEI0_9MICC</name>
<evidence type="ECO:0000256" key="4">
    <source>
        <dbReference type="SAM" id="MobiDB-lite"/>
    </source>
</evidence>
<dbReference type="InterPro" id="IPR028082">
    <property type="entry name" value="Peripla_BP_I"/>
</dbReference>
<feature type="signal peptide" evidence="5">
    <location>
        <begin position="1"/>
        <end position="34"/>
    </location>
</feature>
<keyword evidence="8" id="KW-1185">Reference proteome</keyword>
<evidence type="ECO:0000259" key="6">
    <source>
        <dbReference type="Pfam" id="PF13407"/>
    </source>
</evidence>
<sequence>MQKNTKIPRISKLGAAILGISALALTGCAGGTSADPAADGAAASNQSGPVADGACGSVPKGAANDPNGLLKDFSPEIADGYSLHPDEVRTSAWADYKSKKTEGFTAAVVGMPPASPFIASMSESIRASLKKADVEVLGEFAPDDPSNVPLQLQQFNEALALKPDVIIYTAIAPEPSVALAKQAFDAGIPLVAAQVPIDSEYAVTVTRNVPLAIAEVTAGTMRSIGGKGDVLRVAGIPGIPSSTLADIGMDAILETCPDVKVVGSVTGFFQPATAQAEVQKFLATNPAGVDAVMQAGTMGVGIRNAFEEAGMDVPPIADDGSSHGFASWALANPEYPYFGTTTPSVRTGEVSVEVALRILKGEGPKINQIVEPSVLVTRENLEQVADATWEPSDLTDLAGSPDDYLPTEKLDQFFSNPGK</sequence>
<dbReference type="SUPFAM" id="SSF53822">
    <property type="entry name" value="Periplasmic binding protein-like I"/>
    <property type="match status" value="1"/>
</dbReference>
<dbReference type="Gene3D" id="3.40.50.2300">
    <property type="match status" value="2"/>
</dbReference>
<evidence type="ECO:0000256" key="2">
    <source>
        <dbReference type="ARBA" id="ARBA00007639"/>
    </source>
</evidence>
<gene>
    <name evidence="7" type="ORF">C1H84_09710</name>
</gene>
<feature type="domain" description="Periplasmic binding protein" evidence="6">
    <location>
        <begin position="112"/>
        <end position="362"/>
    </location>
</feature>
<comment type="similarity">
    <text evidence="2">Belongs to the bacterial solute-binding protein 2 family.</text>
</comment>
<dbReference type="Proteomes" id="UP000252167">
    <property type="component" value="Unassembled WGS sequence"/>
</dbReference>
<protein>
    <recommendedName>
        <fullName evidence="6">Periplasmic binding protein domain-containing protein</fullName>
    </recommendedName>
</protein>
<keyword evidence="3 5" id="KW-0732">Signal</keyword>
<evidence type="ECO:0000256" key="1">
    <source>
        <dbReference type="ARBA" id="ARBA00004196"/>
    </source>
</evidence>
<reference evidence="7 8" key="1">
    <citation type="submission" date="2018-01" db="EMBL/GenBank/DDBJ databases">
        <title>Glutamicibacter soli strain NHPC-3 Whole genome sequence and assembly.</title>
        <authorList>
            <person name="Choudhury P."/>
            <person name="Gupta D."/>
            <person name="Sengupta K."/>
            <person name="Jawed A."/>
            <person name="Sultana N."/>
            <person name="Saha P."/>
        </authorList>
    </citation>
    <scope>NUCLEOTIDE SEQUENCE [LARGE SCALE GENOMIC DNA]</scope>
    <source>
        <strain evidence="7 8">NHPC-3</strain>
    </source>
</reference>
<comment type="subcellular location">
    <subcellularLocation>
        <location evidence="1">Cell envelope</location>
    </subcellularLocation>
</comment>
<evidence type="ECO:0000313" key="8">
    <source>
        <dbReference type="Proteomes" id="UP000252167"/>
    </source>
</evidence>
<dbReference type="EMBL" id="POAF01000004">
    <property type="protein sequence ID" value="RBM01062.1"/>
    <property type="molecule type" value="Genomic_DNA"/>
</dbReference>
<dbReference type="AlphaFoldDB" id="A0A365YEI0"/>
<feature type="region of interest" description="Disordered" evidence="4">
    <location>
        <begin position="392"/>
        <end position="419"/>
    </location>
</feature>
<dbReference type="Pfam" id="PF13407">
    <property type="entry name" value="Peripla_BP_4"/>
    <property type="match status" value="1"/>
</dbReference>
<evidence type="ECO:0000313" key="7">
    <source>
        <dbReference type="EMBL" id="RBM01062.1"/>
    </source>
</evidence>
<evidence type="ECO:0000256" key="5">
    <source>
        <dbReference type="SAM" id="SignalP"/>
    </source>
</evidence>
<dbReference type="InterPro" id="IPR025997">
    <property type="entry name" value="SBP_2_dom"/>
</dbReference>
<dbReference type="PROSITE" id="PS51257">
    <property type="entry name" value="PROKAR_LIPOPROTEIN"/>
    <property type="match status" value="1"/>
</dbReference>
<dbReference type="GO" id="GO:0030246">
    <property type="term" value="F:carbohydrate binding"/>
    <property type="evidence" value="ECO:0007669"/>
    <property type="project" value="UniProtKB-ARBA"/>
</dbReference>
<comment type="caution">
    <text evidence="7">The sequence shown here is derived from an EMBL/GenBank/DDBJ whole genome shotgun (WGS) entry which is preliminary data.</text>
</comment>
<evidence type="ECO:0000256" key="3">
    <source>
        <dbReference type="ARBA" id="ARBA00022729"/>
    </source>
</evidence>
<dbReference type="PANTHER" id="PTHR46847">
    <property type="entry name" value="D-ALLOSE-BINDING PERIPLASMIC PROTEIN-RELATED"/>
    <property type="match status" value="1"/>
</dbReference>
<accession>A0A365YEI0</accession>
<organism evidence="7 8">
    <name type="scientific">Glutamicibacter soli</name>
    <dbReference type="NCBI Taxonomy" id="453836"/>
    <lineage>
        <taxon>Bacteria</taxon>
        <taxon>Bacillati</taxon>
        <taxon>Actinomycetota</taxon>
        <taxon>Actinomycetes</taxon>
        <taxon>Micrococcales</taxon>
        <taxon>Micrococcaceae</taxon>
        <taxon>Glutamicibacter</taxon>
    </lineage>
</organism>
<feature type="chain" id="PRO_5016901118" description="Periplasmic binding protein domain-containing protein" evidence="5">
    <location>
        <begin position="35"/>
        <end position="419"/>
    </location>
</feature>
<proteinExistence type="inferred from homology"/>
<dbReference type="PANTHER" id="PTHR46847:SF1">
    <property type="entry name" value="D-ALLOSE-BINDING PERIPLASMIC PROTEIN-RELATED"/>
    <property type="match status" value="1"/>
</dbReference>
<dbReference type="GO" id="GO:0030313">
    <property type="term" value="C:cell envelope"/>
    <property type="evidence" value="ECO:0007669"/>
    <property type="project" value="UniProtKB-SubCell"/>
</dbReference>
<dbReference type="RefSeq" id="WP_113607300.1">
    <property type="nucleotide sequence ID" value="NZ_POAF01000004.1"/>
</dbReference>
<feature type="compositionally biased region" description="Low complexity" evidence="4">
    <location>
        <begin position="35"/>
        <end position="44"/>
    </location>
</feature>
<feature type="region of interest" description="Disordered" evidence="4">
    <location>
        <begin position="35"/>
        <end position="59"/>
    </location>
</feature>